<evidence type="ECO:0000256" key="2">
    <source>
        <dbReference type="ARBA" id="ARBA00009194"/>
    </source>
</evidence>
<feature type="chain" id="PRO_5039445911" evidence="5">
    <location>
        <begin position="29"/>
        <end position="285"/>
    </location>
</feature>
<keyword evidence="3" id="KW-0472">Membrane</keyword>
<accession>A0A7X0RJU0</accession>
<feature type="compositionally biased region" description="Low complexity" evidence="4">
    <location>
        <begin position="37"/>
        <end position="65"/>
    </location>
</feature>
<evidence type="ECO:0000256" key="3">
    <source>
        <dbReference type="ARBA" id="ARBA00022475"/>
    </source>
</evidence>
<name>A0A7X0RJU0_9ACTN</name>
<keyword evidence="6" id="KW-0449">Lipoprotein</keyword>
<organism evidence="6 7">
    <name type="scientific">Nocardioides luti</name>
    <dbReference type="NCBI Taxonomy" id="2761101"/>
    <lineage>
        <taxon>Bacteria</taxon>
        <taxon>Bacillati</taxon>
        <taxon>Actinomycetota</taxon>
        <taxon>Actinomycetes</taxon>
        <taxon>Propionibacteriales</taxon>
        <taxon>Nocardioidaceae</taxon>
        <taxon>Nocardioides</taxon>
    </lineage>
</organism>
<feature type="region of interest" description="Disordered" evidence="4">
    <location>
        <begin position="26"/>
        <end position="68"/>
    </location>
</feature>
<reference evidence="6 7" key="1">
    <citation type="submission" date="2020-08" db="EMBL/GenBank/DDBJ databases">
        <authorList>
            <person name="Seo M.-J."/>
        </authorList>
    </citation>
    <scope>NUCLEOTIDE SEQUENCE [LARGE SCALE GENOMIC DNA]</scope>
    <source>
        <strain evidence="6 7">KIGAM211</strain>
    </source>
</reference>
<proteinExistence type="inferred from homology"/>
<comment type="similarity">
    <text evidence="2">Belongs to the LppX/LprAFG lipoprotein family.</text>
</comment>
<keyword evidence="5" id="KW-0732">Signal</keyword>
<dbReference type="Pfam" id="PF07161">
    <property type="entry name" value="LppX_LprAFG"/>
    <property type="match status" value="1"/>
</dbReference>
<dbReference type="Proteomes" id="UP000523955">
    <property type="component" value="Unassembled WGS sequence"/>
</dbReference>
<dbReference type="SUPFAM" id="SSF89392">
    <property type="entry name" value="Prokaryotic lipoproteins and lipoprotein localization factors"/>
    <property type="match status" value="1"/>
</dbReference>
<dbReference type="AlphaFoldDB" id="A0A7X0RJU0"/>
<dbReference type="Gene3D" id="2.50.20.20">
    <property type="match status" value="1"/>
</dbReference>
<dbReference type="InterPro" id="IPR009830">
    <property type="entry name" value="LppX/LprAFG"/>
</dbReference>
<evidence type="ECO:0000256" key="1">
    <source>
        <dbReference type="ARBA" id="ARBA00004196"/>
    </source>
</evidence>
<gene>
    <name evidence="6" type="ORF">H5V45_20095</name>
</gene>
<comment type="caution">
    <text evidence="6">The sequence shown here is derived from an EMBL/GenBank/DDBJ whole genome shotgun (WGS) entry which is preliminary data.</text>
</comment>
<dbReference type="EMBL" id="JACKXE010000002">
    <property type="protein sequence ID" value="MBB6629631.1"/>
    <property type="molecule type" value="Genomic_DNA"/>
</dbReference>
<evidence type="ECO:0000313" key="7">
    <source>
        <dbReference type="Proteomes" id="UP000523955"/>
    </source>
</evidence>
<dbReference type="InterPro" id="IPR029046">
    <property type="entry name" value="LolA/LolB/LppX"/>
</dbReference>
<feature type="signal peptide" evidence="5">
    <location>
        <begin position="1"/>
        <end position="28"/>
    </location>
</feature>
<evidence type="ECO:0000313" key="6">
    <source>
        <dbReference type="EMBL" id="MBB6629631.1"/>
    </source>
</evidence>
<evidence type="ECO:0000256" key="4">
    <source>
        <dbReference type="SAM" id="MobiDB-lite"/>
    </source>
</evidence>
<keyword evidence="7" id="KW-1185">Reference proteome</keyword>
<feature type="region of interest" description="Disordered" evidence="4">
    <location>
        <begin position="266"/>
        <end position="285"/>
    </location>
</feature>
<sequence>MSRRYTVRRSLAAAALVPLALTSLSACGGDDTKATDASSSSSSSASTPEESSSPSAEAPAEAPAEGSDVDPAEFTALMKASFDQVTTAHATLTSKVMGGAMNGEGDVDYSTDPPAAAMTMTGDLFGDQDVESRIIDGILYLKLGSMTKGKFAKLDLSDPNNPLGGQFADSMDPKSALENLGGAIEKVTYVGEEDLAGGTARHYTAAVNTKKLLEGFGQDLPATGMPASLPYDVWFDSEGRFQQLKVDLGQAGSTLTTLSDYGKDVSIEAPPASEVTEDSPFNQAG</sequence>
<dbReference type="PROSITE" id="PS51257">
    <property type="entry name" value="PROKAR_LIPOPROTEIN"/>
    <property type="match status" value="1"/>
</dbReference>
<evidence type="ECO:0000256" key="5">
    <source>
        <dbReference type="SAM" id="SignalP"/>
    </source>
</evidence>
<protein>
    <submittedName>
        <fullName evidence="6">LppX_LprAFG lipoprotein</fullName>
    </submittedName>
</protein>
<comment type="subcellular location">
    <subcellularLocation>
        <location evidence="1">Cell envelope</location>
    </subcellularLocation>
</comment>
<dbReference type="RefSeq" id="WP_185254944.1">
    <property type="nucleotide sequence ID" value="NZ_JACKXE010000002.1"/>
</dbReference>
<dbReference type="GO" id="GO:0030313">
    <property type="term" value="C:cell envelope"/>
    <property type="evidence" value="ECO:0007669"/>
    <property type="project" value="UniProtKB-SubCell"/>
</dbReference>
<keyword evidence="3" id="KW-1003">Cell membrane</keyword>